<protein>
    <submittedName>
        <fullName evidence="6">Ribose transport system substrate-binding protein</fullName>
    </submittedName>
</protein>
<feature type="domain" description="Periplasmic binding protein" evidence="5">
    <location>
        <begin position="49"/>
        <end position="302"/>
    </location>
</feature>
<evidence type="ECO:0000256" key="3">
    <source>
        <dbReference type="ARBA" id="ARBA00022729"/>
    </source>
</evidence>
<keyword evidence="3 4" id="KW-0732">Signal</keyword>
<dbReference type="CDD" id="cd06308">
    <property type="entry name" value="PBP1_sensor_kinase-like"/>
    <property type="match status" value="1"/>
</dbReference>
<evidence type="ECO:0000256" key="2">
    <source>
        <dbReference type="ARBA" id="ARBA00007639"/>
    </source>
</evidence>
<dbReference type="RefSeq" id="WP_132211076.1">
    <property type="nucleotide sequence ID" value="NZ_SLWN01000007.1"/>
</dbReference>
<dbReference type="Proteomes" id="UP000294508">
    <property type="component" value="Unassembled WGS sequence"/>
</dbReference>
<evidence type="ECO:0000259" key="5">
    <source>
        <dbReference type="Pfam" id="PF13407"/>
    </source>
</evidence>
<sequence>MRSLKIPLAAAAVAALVLAGCGTTSERTADTPAGDSSKSCKGADGKYTIGMSQANVAEPYRQRMDDDIRAAAVEVPQFDVKFADAAQDNAKQVADVENYITQQIDLLIISPNEAKPLTAVVKKAYDKGIPVIVLDRKVEGDAFTGFIGGDNVQIGSEAGKYVAEKLLPQGGNIVELKGLAGATPQAERHQGFVDAIKANPKIKIVADASGDWLREKGQAQMDALLKATPKIDVVYAHNDPMAEGAYLAAKAVGREKEMKFLGIDALPIPSGGIKAVEQGRLSATFTYPTNGKEAIAAAKKILVDCGTIEKSQILPTRLIDKENAAKIYAEENPTG</sequence>
<dbReference type="Gene3D" id="3.40.50.2300">
    <property type="match status" value="2"/>
</dbReference>
<dbReference type="PANTHER" id="PTHR46847:SF3">
    <property type="entry name" value="GALACTOFURANOSE-BINDING PROTEIN YTFQ"/>
    <property type="match status" value="1"/>
</dbReference>
<name>A0A4R2HDN9_9ACTN</name>
<feature type="signal peptide" evidence="4">
    <location>
        <begin position="1"/>
        <end position="19"/>
    </location>
</feature>
<dbReference type="OrthoDB" id="9813037at2"/>
<dbReference type="PROSITE" id="PS51257">
    <property type="entry name" value="PROKAR_LIPOPROTEIN"/>
    <property type="match status" value="1"/>
</dbReference>
<dbReference type="AlphaFoldDB" id="A0A4R2HDN9"/>
<dbReference type="PANTHER" id="PTHR46847">
    <property type="entry name" value="D-ALLOSE-BINDING PERIPLASMIC PROTEIN-RELATED"/>
    <property type="match status" value="1"/>
</dbReference>
<comment type="similarity">
    <text evidence="2">Belongs to the bacterial solute-binding protein 2 family.</text>
</comment>
<keyword evidence="7" id="KW-1185">Reference proteome</keyword>
<evidence type="ECO:0000313" key="7">
    <source>
        <dbReference type="Proteomes" id="UP000294508"/>
    </source>
</evidence>
<dbReference type="GO" id="GO:0030246">
    <property type="term" value="F:carbohydrate binding"/>
    <property type="evidence" value="ECO:0007669"/>
    <property type="project" value="UniProtKB-ARBA"/>
</dbReference>
<evidence type="ECO:0000256" key="1">
    <source>
        <dbReference type="ARBA" id="ARBA00004196"/>
    </source>
</evidence>
<dbReference type="Pfam" id="PF13407">
    <property type="entry name" value="Peripla_BP_4"/>
    <property type="match status" value="1"/>
</dbReference>
<comment type="caution">
    <text evidence="6">The sequence shown here is derived from an EMBL/GenBank/DDBJ whole genome shotgun (WGS) entry which is preliminary data.</text>
</comment>
<feature type="chain" id="PRO_5039026952" evidence="4">
    <location>
        <begin position="20"/>
        <end position="335"/>
    </location>
</feature>
<comment type="subcellular location">
    <subcellularLocation>
        <location evidence="1">Cell envelope</location>
    </subcellularLocation>
</comment>
<evidence type="ECO:0000256" key="4">
    <source>
        <dbReference type="SAM" id="SignalP"/>
    </source>
</evidence>
<organism evidence="6 7">
    <name type="scientific">Kribbella steppae</name>
    <dbReference type="NCBI Taxonomy" id="2512223"/>
    <lineage>
        <taxon>Bacteria</taxon>
        <taxon>Bacillati</taxon>
        <taxon>Actinomycetota</taxon>
        <taxon>Actinomycetes</taxon>
        <taxon>Propionibacteriales</taxon>
        <taxon>Kribbellaceae</taxon>
        <taxon>Kribbella</taxon>
    </lineage>
</organism>
<gene>
    <name evidence="6" type="ORF">EV652_107334</name>
</gene>
<dbReference type="EMBL" id="SLWN01000007">
    <property type="protein sequence ID" value="TCO26442.1"/>
    <property type="molecule type" value="Genomic_DNA"/>
</dbReference>
<dbReference type="GO" id="GO:0030313">
    <property type="term" value="C:cell envelope"/>
    <property type="evidence" value="ECO:0007669"/>
    <property type="project" value="UniProtKB-SubCell"/>
</dbReference>
<dbReference type="InterPro" id="IPR025997">
    <property type="entry name" value="SBP_2_dom"/>
</dbReference>
<dbReference type="InterPro" id="IPR028082">
    <property type="entry name" value="Peripla_BP_I"/>
</dbReference>
<reference evidence="6 7" key="1">
    <citation type="journal article" date="2015" name="Stand. Genomic Sci.">
        <title>Genomic Encyclopedia of Bacterial and Archaeal Type Strains, Phase III: the genomes of soil and plant-associated and newly described type strains.</title>
        <authorList>
            <person name="Whitman W.B."/>
            <person name="Woyke T."/>
            <person name="Klenk H.P."/>
            <person name="Zhou Y."/>
            <person name="Lilburn T.G."/>
            <person name="Beck B.J."/>
            <person name="De Vos P."/>
            <person name="Vandamme P."/>
            <person name="Eisen J.A."/>
            <person name="Garrity G."/>
            <person name="Hugenholtz P."/>
            <person name="Kyrpides N.C."/>
        </authorList>
    </citation>
    <scope>NUCLEOTIDE SEQUENCE [LARGE SCALE GENOMIC DNA]</scope>
    <source>
        <strain evidence="6 7">VKM Ac-2572</strain>
    </source>
</reference>
<proteinExistence type="inferred from homology"/>
<accession>A0A4R2HDN9</accession>
<evidence type="ECO:0000313" key="6">
    <source>
        <dbReference type="EMBL" id="TCO26442.1"/>
    </source>
</evidence>
<dbReference type="SUPFAM" id="SSF53822">
    <property type="entry name" value="Periplasmic binding protein-like I"/>
    <property type="match status" value="1"/>
</dbReference>